<dbReference type="PRINTS" id="PR00080">
    <property type="entry name" value="SDRFAMILY"/>
</dbReference>
<evidence type="ECO:0000256" key="4">
    <source>
        <dbReference type="ARBA" id="ARBA00023308"/>
    </source>
</evidence>
<dbReference type="FunFam" id="3.40.50.720:FF:000417">
    <property type="entry name" value="Glucose 1-dehydrogenase, putative"/>
    <property type="match status" value="1"/>
</dbReference>
<dbReference type="GO" id="GO:0006633">
    <property type="term" value="P:fatty acid biosynthetic process"/>
    <property type="evidence" value="ECO:0007669"/>
    <property type="project" value="TreeGrafter"/>
</dbReference>
<dbReference type="EMBL" id="KZ679010">
    <property type="protein sequence ID" value="PSS20321.1"/>
    <property type="molecule type" value="Genomic_DNA"/>
</dbReference>
<gene>
    <name evidence="5" type="ORF">M430DRAFT_100099</name>
</gene>
<dbReference type="PANTHER" id="PTHR42760">
    <property type="entry name" value="SHORT-CHAIN DEHYDROGENASES/REDUCTASES FAMILY MEMBER"/>
    <property type="match status" value="1"/>
</dbReference>
<dbReference type="AlphaFoldDB" id="A0A2T3B3X1"/>
<evidence type="ECO:0000256" key="3">
    <source>
        <dbReference type="ARBA" id="ARBA00023002"/>
    </source>
</evidence>
<name>A0A2T3B3X1_AMORE</name>
<dbReference type="Gene3D" id="3.40.50.720">
    <property type="entry name" value="NAD(P)-binding Rossmann-like Domain"/>
    <property type="match status" value="1"/>
</dbReference>
<evidence type="ECO:0000313" key="5">
    <source>
        <dbReference type="EMBL" id="PSS20321.1"/>
    </source>
</evidence>
<dbReference type="OrthoDB" id="417891at2759"/>
<proteinExistence type="inferred from homology"/>
<dbReference type="InterPro" id="IPR036291">
    <property type="entry name" value="NAD(P)-bd_dom_sf"/>
</dbReference>
<keyword evidence="6" id="KW-1185">Reference proteome</keyword>
<dbReference type="GO" id="GO:0019301">
    <property type="term" value="P:rhamnose catabolic process"/>
    <property type="evidence" value="ECO:0007669"/>
    <property type="project" value="UniProtKB-ARBA"/>
</dbReference>
<accession>A0A2T3B3X1</accession>
<dbReference type="Pfam" id="PF13561">
    <property type="entry name" value="adh_short_C2"/>
    <property type="match status" value="1"/>
</dbReference>
<dbReference type="GO" id="GO:0016616">
    <property type="term" value="F:oxidoreductase activity, acting on the CH-OH group of donors, NAD or NADP as acceptor"/>
    <property type="evidence" value="ECO:0007669"/>
    <property type="project" value="TreeGrafter"/>
</dbReference>
<dbReference type="RefSeq" id="XP_024721591.1">
    <property type="nucleotide sequence ID" value="XM_024860609.1"/>
</dbReference>
<dbReference type="PRINTS" id="PR00081">
    <property type="entry name" value="GDHRDH"/>
</dbReference>
<dbReference type="InParanoid" id="A0A2T3B3X1"/>
<dbReference type="SUPFAM" id="SSF51735">
    <property type="entry name" value="NAD(P)-binding Rossmann-fold domains"/>
    <property type="match status" value="1"/>
</dbReference>
<evidence type="ECO:0000313" key="6">
    <source>
        <dbReference type="Proteomes" id="UP000241818"/>
    </source>
</evidence>
<comment type="similarity">
    <text evidence="1">Belongs to the short-chain dehydrogenases/reductases (SDR) family.</text>
</comment>
<dbReference type="Proteomes" id="UP000241818">
    <property type="component" value="Unassembled WGS sequence"/>
</dbReference>
<keyword evidence="4" id="KW-0684">Rhamnose metabolism</keyword>
<organism evidence="5 6">
    <name type="scientific">Amorphotheca resinae ATCC 22711</name>
    <dbReference type="NCBI Taxonomy" id="857342"/>
    <lineage>
        <taxon>Eukaryota</taxon>
        <taxon>Fungi</taxon>
        <taxon>Dikarya</taxon>
        <taxon>Ascomycota</taxon>
        <taxon>Pezizomycotina</taxon>
        <taxon>Leotiomycetes</taxon>
        <taxon>Helotiales</taxon>
        <taxon>Amorphothecaceae</taxon>
        <taxon>Amorphotheca</taxon>
    </lineage>
</organism>
<keyword evidence="3" id="KW-0560">Oxidoreductase</keyword>
<dbReference type="STRING" id="857342.A0A2T3B3X1"/>
<keyword evidence="2" id="KW-0521">NADP</keyword>
<dbReference type="GeneID" id="36568690"/>
<dbReference type="GO" id="GO:0048038">
    <property type="term" value="F:quinone binding"/>
    <property type="evidence" value="ECO:0007669"/>
    <property type="project" value="TreeGrafter"/>
</dbReference>
<protein>
    <submittedName>
        <fullName evidence="5">Uncharacterized protein</fullName>
    </submittedName>
</protein>
<dbReference type="PANTHER" id="PTHR42760:SF83">
    <property type="entry name" value="(3R)-3-HYDROXYACYL-COA DEHYDROGENASE"/>
    <property type="match status" value="1"/>
</dbReference>
<dbReference type="InterPro" id="IPR002347">
    <property type="entry name" value="SDR_fam"/>
</dbReference>
<reference evidence="5 6" key="1">
    <citation type="journal article" date="2018" name="New Phytol.">
        <title>Comparative genomics and transcriptomics depict ericoid mycorrhizal fungi as versatile saprotrophs and plant mutualists.</title>
        <authorList>
            <person name="Martino E."/>
            <person name="Morin E."/>
            <person name="Grelet G.A."/>
            <person name="Kuo A."/>
            <person name="Kohler A."/>
            <person name="Daghino S."/>
            <person name="Barry K.W."/>
            <person name="Cichocki N."/>
            <person name="Clum A."/>
            <person name="Dockter R.B."/>
            <person name="Hainaut M."/>
            <person name="Kuo R.C."/>
            <person name="LaButti K."/>
            <person name="Lindahl B.D."/>
            <person name="Lindquist E.A."/>
            <person name="Lipzen A."/>
            <person name="Khouja H.R."/>
            <person name="Magnuson J."/>
            <person name="Murat C."/>
            <person name="Ohm R.A."/>
            <person name="Singer S.W."/>
            <person name="Spatafora J.W."/>
            <person name="Wang M."/>
            <person name="Veneault-Fourrey C."/>
            <person name="Henrissat B."/>
            <person name="Grigoriev I.V."/>
            <person name="Martin F.M."/>
            <person name="Perotto S."/>
        </authorList>
    </citation>
    <scope>NUCLEOTIDE SEQUENCE [LARGE SCALE GENOMIC DNA]</scope>
    <source>
        <strain evidence="5 6">ATCC 22711</strain>
    </source>
</reference>
<evidence type="ECO:0000256" key="2">
    <source>
        <dbReference type="ARBA" id="ARBA00022857"/>
    </source>
</evidence>
<evidence type="ECO:0000256" key="1">
    <source>
        <dbReference type="ARBA" id="ARBA00006484"/>
    </source>
</evidence>
<sequence length="266" mass="28271">MPHYLLLSKTAAITGGTTGIGRAIALEYIRQGCNVAVNHLDLASDAVHKDSLLAEAAAIREKDEKAGRLIEVAGDVTKPETGRHLVEVAVKTFGRLDVFVSNAGVCQFAEFLDLDHDLFASTVRTNLDGAFYSCQAAARQMATQGDGGSIIAISSISALVGGGLQTHYTPTKAGVLSLMQSMAVALGKHRIRCNALLPGTIKTQLNEEDLSDEKKREYMEGRIPLGRTGEPRDMAGPAVFLACEELSGYVNGAQLLVDGGLFVNLQ</sequence>